<protein>
    <submittedName>
        <fullName evidence="3">Juvenile hormone diol kinase</fullName>
    </submittedName>
</protein>
<evidence type="ECO:0000259" key="2">
    <source>
        <dbReference type="PROSITE" id="PS50222"/>
    </source>
</evidence>
<dbReference type="PROSITE" id="PS50222">
    <property type="entry name" value="EF_HAND_2"/>
    <property type="match status" value="2"/>
</dbReference>
<evidence type="ECO:0000313" key="3">
    <source>
        <dbReference type="EMBL" id="AGG56523.1"/>
    </source>
</evidence>
<dbReference type="InterPro" id="IPR011992">
    <property type="entry name" value="EF-hand-dom_pair"/>
</dbReference>
<keyword evidence="3" id="KW-0418">Kinase</keyword>
<dbReference type="InterPro" id="IPR018247">
    <property type="entry name" value="EF_Hand_1_Ca_BS"/>
</dbReference>
<evidence type="ECO:0000256" key="1">
    <source>
        <dbReference type="ARBA" id="ARBA00022837"/>
    </source>
</evidence>
<dbReference type="GO" id="GO:0016301">
    <property type="term" value="F:kinase activity"/>
    <property type="evidence" value="ECO:0007669"/>
    <property type="project" value="UniProtKB-KW"/>
</dbReference>
<dbReference type="PROSITE" id="PS00018">
    <property type="entry name" value="EF_HAND_1"/>
    <property type="match status" value="3"/>
</dbReference>
<dbReference type="Pfam" id="PF13202">
    <property type="entry name" value="EF-hand_5"/>
    <property type="match status" value="1"/>
</dbReference>
<dbReference type="GO" id="GO:0005509">
    <property type="term" value="F:calcium ion binding"/>
    <property type="evidence" value="ECO:0007669"/>
    <property type="project" value="InterPro"/>
</dbReference>
<dbReference type="InterPro" id="IPR002048">
    <property type="entry name" value="EF_hand_dom"/>
</dbReference>
<dbReference type="Pfam" id="PF13833">
    <property type="entry name" value="EF-hand_8"/>
    <property type="match status" value="1"/>
</dbReference>
<dbReference type="SUPFAM" id="SSF47473">
    <property type="entry name" value="EF-hand"/>
    <property type="match status" value="1"/>
</dbReference>
<dbReference type="AlphaFoldDB" id="M4MFD5"/>
<reference evidence="3" key="1">
    <citation type="submission" date="2012-11" db="EMBL/GenBank/DDBJ databases">
        <authorList>
            <person name="Kim S.-R."/>
            <person name="Park S.-W."/>
            <person name="Choi K.-H."/>
            <person name="Goo T.-W."/>
            <person name="Kang S.-W."/>
        </authorList>
    </citation>
    <scope>NUCLEOTIDE SEQUENCE</scope>
</reference>
<sequence>MVSDFRKKKLLHVFNAFFDTDRSGSVDKKDFELAATNISKLRGWNPGEIPYDILQQSLLAIWEGLQVHADFDKSGEVSKDEWIALWDAFSKNPDSAKDWQNLLCKCIFQIEDSSNDGKIDCDEFAGVHASFGLDRDESVEAFKKLSKGKDTVTWPEFQELWKEYFTSEDVEAPGNFIFGCYMCSLNKHTHSHSHSH</sequence>
<feature type="domain" description="EF-hand" evidence="2">
    <location>
        <begin position="5"/>
        <end position="41"/>
    </location>
</feature>
<accession>M4MFD5</accession>
<keyword evidence="1" id="KW-0106">Calcium</keyword>
<feature type="domain" description="EF-hand" evidence="2">
    <location>
        <begin position="99"/>
        <end position="134"/>
    </location>
</feature>
<proteinExistence type="evidence at transcript level"/>
<keyword evidence="3" id="KW-0808">Transferase</keyword>
<dbReference type="EMBL" id="KC127671">
    <property type="protein sequence ID" value="AGG56523.1"/>
    <property type="molecule type" value="mRNA"/>
</dbReference>
<name>M4MFD5_ANTYA</name>
<dbReference type="Gene3D" id="1.10.238.10">
    <property type="entry name" value="EF-hand"/>
    <property type="match status" value="1"/>
</dbReference>
<organism evidence="3">
    <name type="scientific">Antheraea yamamai</name>
    <name type="common">Japanese oak silkmoth</name>
    <dbReference type="NCBI Taxonomy" id="7121"/>
    <lineage>
        <taxon>Eukaryota</taxon>
        <taxon>Metazoa</taxon>
        <taxon>Ecdysozoa</taxon>
        <taxon>Arthropoda</taxon>
        <taxon>Hexapoda</taxon>
        <taxon>Insecta</taxon>
        <taxon>Pterygota</taxon>
        <taxon>Neoptera</taxon>
        <taxon>Endopterygota</taxon>
        <taxon>Lepidoptera</taxon>
        <taxon>Glossata</taxon>
        <taxon>Ditrysia</taxon>
        <taxon>Bombycoidea</taxon>
        <taxon>Saturniidae</taxon>
        <taxon>Saturniinae</taxon>
        <taxon>Saturniini</taxon>
        <taxon>Antheraea</taxon>
    </lineage>
</organism>